<proteinExistence type="predicted"/>
<dbReference type="AlphaFoldDB" id="A0AAD8FDJ1"/>
<accession>A0AAD8FDJ1</accession>
<dbReference type="EMBL" id="JASAOG010000043">
    <property type="protein sequence ID" value="KAK0059224.1"/>
    <property type="molecule type" value="Genomic_DNA"/>
</dbReference>
<reference evidence="1" key="2">
    <citation type="submission" date="2023-04" db="EMBL/GenBank/DDBJ databases">
        <authorList>
            <person name="Bu L."/>
            <person name="Lu L."/>
            <person name="Laidemitt M.R."/>
            <person name="Zhang S.M."/>
            <person name="Mutuku M."/>
            <person name="Mkoji G."/>
            <person name="Steinauer M."/>
            <person name="Loker E.S."/>
        </authorList>
    </citation>
    <scope>NUCLEOTIDE SEQUENCE</scope>
    <source>
        <strain evidence="1">KasaAsao</strain>
        <tissue evidence="1">Whole Snail</tissue>
    </source>
</reference>
<keyword evidence="2" id="KW-1185">Reference proteome</keyword>
<comment type="caution">
    <text evidence="1">The sequence shown here is derived from an EMBL/GenBank/DDBJ whole genome shotgun (WGS) entry which is preliminary data.</text>
</comment>
<evidence type="ECO:0000313" key="1">
    <source>
        <dbReference type="EMBL" id="KAK0059224.1"/>
    </source>
</evidence>
<organism evidence="1 2">
    <name type="scientific">Biomphalaria pfeifferi</name>
    <name type="common">Bloodfluke planorb</name>
    <name type="synonym">Freshwater snail</name>
    <dbReference type="NCBI Taxonomy" id="112525"/>
    <lineage>
        <taxon>Eukaryota</taxon>
        <taxon>Metazoa</taxon>
        <taxon>Spiralia</taxon>
        <taxon>Lophotrochozoa</taxon>
        <taxon>Mollusca</taxon>
        <taxon>Gastropoda</taxon>
        <taxon>Heterobranchia</taxon>
        <taxon>Euthyneura</taxon>
        <taxon>Panpulmonata</taxon>
        <taxon>Hygrophila</taxon>
        <taxon>Lymnaeoidea</taxon>
        <taxon>Planorbidae</taxon>
        <taxon>Biomphalaria</taxon>
    </lineage>
</organism>
<reference evidence="1" key="1">
    <citation type="journal article" date="2023" name="PLoS Negl. Trop. Dis.">
        <title>A genome sequence for Biomphalaria pfeifferi, the major vector snail for the human-infecting parasite Schistosoma mansoni.</title>
        <authorList>
            <person name="Bu L."/>
            <person name="Lu L."/>
            <person name="Laidemitt M.R."/>
            <person name="Zhang S.M."/>
            <person name="Mutuku M."/>
            <person name="Mkoji G."/>
            <person name="Steinauer M."/>
            <person name="Loker E.S."/>
        </authorList>
    </citation>
    <scope>NUCLEOTIDE SEQUENCE</scope>
    <source>
        <strain evidence="1">KasaAsao</strain>
    </source>
</reference>
<dbReference type="Proteomes" id="UP001233172">
    <property type="component" value="Unassembled WGS sequence"/>
</dbReference>
<evidence type="ECO:0000313" key="2">
    <source>
        <dbReference type="Proteomes" id="UP001233172"/>
    </source>
</evidence>
<sequence length="79" mass="8928">MKRRGIDVKYRQGVREQIKNETLAEGKSYSDWSSHYVVVYGISNLTQNGLWLSIGSELGDDTVSLGNVCRCQNTDAIRF</sequence>
<gene>
    <name evidence="1" type="ORF">Bpfe_011300</name>
</gene>
<name>A0AAD8FDJ1_BIOPF</name>
<protein>
    <submittedName>
        <fullName evidence="1">Uncharacterized protein</fullName>
    </submittedName>
</protein>